<keyword evidence="3" id="KW-1185">Reference proteome</keyword>
<name>A0ABU8RWX0_9SPHN</name>
<feature type="domain" description="ABM" evidence="1">
    <location>
        <begin position="11"/>
        <end position="62"/>
    </location>
</feature>
<dbReference type="InterPro" id="IPR011008">
    <property type="entry name" value="Dimeric_a/b-barrel"/>
</dbReference>
<dbReference type="GO" id="GO:0004497">
    <property type="term" value="F:monooxygenase activity"/>
    <property type="evidence" value="ECO:0007669"/>
    <property type="project" value="UniProtKB-KW"/>
</dbReference>
<gene>
    <name evidence="2" type="ORF">WG901_11370</name>
</gene>
<keyword evidence="2" id="KW-0503">Monooxygenase</keyword>
<evidence type="ECO:0000259" key="1">
    <source>
        <dbReference type="Pfam" id="PF03992"/>
    </source>
</evidence>
<evidence type="ECO:0000313" key="2">
    <source>
        <dbReference type="EMBL" id="MEJ5977239.1"/>
    </source>
</evidence>
<evidence type="ECO:0000313" key="3">
    <source>
        <dbReference type="Proteomes" id="UP001361239"/>
    </source>
</evidence>
<dbReference type="EMBL" id="JBBHJZ010000002">
    <property type="protein sequence ID" value="MEJ5977239.1"/>
    <property type="molecule type" value="Genomic_DNA"/>
</dbReference>
<keyword evidence="2" id="KW-0560">Oxidoreductase</keyword>
<proteinExistence type="predicted"/>
<dbReference type="Pfam" id="PF03992">
    <property type="entry name" value="ABM"/>
    <property type="match status" value="1"/>
</dbReference>
<dbReference type="Gene3D" id="3.30.70.100">
    <property type="match status" value="1"/>
</dbReference>
<protein>
    <submittedName>
        <fullName evidence="2">Antibiotic biosynthesis monooxygenase</fullName>
    </submittedName>
</protein>
<dbReference type="SUPFAM" id="SSF54909">
    <property type="entry name" value="Dimeric alpha+beta barrel"/>
    <property type="match status" value="1"/>
</dbReference>
<sequence>MALVHSYQLIARPGSESALGAALEALGEAAKAIAGSQGAMVLQDRKEPQKFLFLEFWDGEESRKAAGSQLPKEVMGQIMAALGGPLQMADWDRLAG</sequence>
<accession>A0ABU8RWX0</accession>
<organism evidence="2 3">
    <name type="scientific">Novosphingobium anseongense</name>
    <dbReference type="NCBI Taxonomy" id="3133436"/>
    <lineage>
        <taxon>Bacteria</taxon>
        <taxon>Pseudomonadati</taxon>
        <taxon>Pseudomonadota</taxon>
        <taxon>Alphaproteobacteria</taxon>
        <taxon>Sphingomonadales</taxon>
        <taxon>Sphingomonadaceae</taxon>
        <taxon>Novosphingobium</taxon>
    </lineage>
</organism>
<dbReference type="RefSeq" id="WP_339587180.1">
    <property type="nucleotide sequence ID" value="NZ_JBBHJZ010000002.1"/>
</dbReference>
<dbReference type="InterPro" id="IPR007138">
    <property type="entry name" value="ABM_dom"/>
</dbReference>
<reference evidence="2 3" key="1">
    <citation type="submission" date="2024-03" db="EMBL/GenBank/DDBJ databases">
        <authorList>
            <person name="Jo J.-H."/>
        </authorList>
    </citation>
    <scope>NUCLEOTIDE SEQUENCE [LARGE SCALE GENOMIC DNA]</scope>
    <source>
        <strain evidence="2 3">PS1R-30</strain>
    </source>
</reference>
<dbReference type="Proteomes" id="UP001361239">
    <property type="component" value="Unassembled WGS sequence"/>
</dbReference>
<comment type="caution">
    <text evidence="2">The sequence shown here is derived from an EMBL/GenBank/DDBJ whole genome shotgun (WGS) entry which is preliminary data.</text>
</comment>